<evidence type="ECO:0000313" key="2">
    <source>
        <dbReference type="EMBL" id="MFD2159474.1"/>
    </source>
</evidence>
<sequence length="233" mass="26294">MKPLISLVTAALWLCVSQMSMAQSRLDNDPDVVLFESDKKMTLLVVKPTTVFATKKGGRKLGTYPEDTKLQLLGMTDKGYKVKGKAKHSMVTGWVSPKNLASTKPKFVEELKKHYEREMAIRELIANKEVAIGMTIGEVQKSIGEPTKKESRLTKEGRSGKWEFIKGKEQKHYTNTVDPRTGQVFRRFSHVTVEEQEKLTVEFENDVVTAISSLENNSPGNIRIIVPPIYFGY</sequence>
<protein>
    <submittedName>
        <fullName evidence="2">Uncharacterized protein</fullName>
    </submittedName>
</protein>
<reference evidence="3" key="1">
    <citation type="journal article" date="2019" name="Int. J. Syst. Evol. Microbiol.">
        <title>The Global Catalogue of Microorganisms (GCM) 10K type strain sequencing project: providing services to taxonomists for standard genome sequencing and annotation.</title>
        <authorList>
            <consortium name="The Broad Institute Genomics Platform"/>
            <consortium name="The Broad Institute Genome Sequencing Center for Infectious Disease"/>
            <person name="Wu L."/>
            <person name="Ma J."/>
        </authorList>
    </citation>
    <scope>NUCLEOTIDE SEQUENCE [LARGE SCALE GENOMIC DNA]</scope>
    <source>
        <strain evidence="3">CCUG 57942</strain>
    </source>
</reference>
<keyword evidence="3" id="KW-1185">Reference proteome</keyword>
<accession>A0ABW4ZC72</accession>
<name>A0ABW4ZC72_9BACT</name>
<evidence type="ECO:0000313" key="3">
    <source>
        <dbReference type="Proteomes" id="UP001597389"/>
    </source>
</evidence>
<dbReference type="RefSeq" id="WP_377178259.1">
    <property type="nucleotide sequence ID" value="NZ_JBHUJB010000046.1"/>
</dbReference>
<keyword evidence="1" id="KW-0732">Signal</keyword>
<proteinExistence type="predicted"/>
<dbReference type="Proteomes" id="UP001597389">
    <property type="component" value="Unassembled WGS sequence"/>
</dbReference>
<feature type="chain" id="PRO_5046282682" evidence="1">
    <location>
        <begin position="23"/>
        <end position="233"/>
    </location>
</feature>
<organism evidence="2 3">
    <name type="scientific">Rubritalea tangerina</name>
    <dbReference type="NCBI Taxonomy" id="430798"/>
    <lineage>
        <taxon>Bacteria</taxon>
        <taxon>Pseudomonadati</taxon>
        <taxon>Verrucomicrobiota</taxon>
        <taxon>Verrucomicrobiia</taxon>
        <taxon>Verrucomicrobiales</taxon>
        <taxon>Rubritaleaceae</taxon>
        <taxon>Rubritalea</taxon>
    </lineage>
</organism>
<evidence type="ECO:0000256" key="1">
    <source>
        <dbReference type="SAM" id="SignalP"/>
    </source>
</evidence>
<dbReference type="EMBL" id="JBHUJB010000046">
    <property type="protein sequence ID" value="MFD2159474.1"/>
    <property type="molecule type" value="Genomic_DNA"/>
</dbReference>
<gene>
    <name evidence="2" type="ORF">ACFSW8_11225</name>
</gene>
<feature type="signal peptide" evidence="1">
    <location>
        <begin position="1"/>
        <end position="22"/>
    </location>
</feature>
<comment type="caution">
    <text evidence="2">The sequence shown here is derived from an EMBL/GenBank/DDBJ whole genome shotgun (WGS) entry which is preliminary data.</text>
</comment>